<reference evidence="1 2" key="1">
    <citation type="submission" date="2014-06" db="EMBL/GenBank/DDBJ databases">
        <authorList>
            <person name="Swart Estienne"/>
        </authorList>
    </citation>
    <scope>NUCLEOTIDE SEQUENCE [LARGE SCALE GENOMIC DNA]</scope>
    <source>
        <strain evidence="1 2">130c</strain>
    </source>
</reference>
<organism evidence="1 2">
    <name type="scientific">Stylonychia lemnae</name>
    <name type="common">Ciliate</name>
    <dbReference type="NCBI Taxonomy" id="5949"/>
    <lineage>
        <taxon>Eukaryota</taxon>
        <taxon>Sar</taxon>
        <taxon>Alveolata</taxon>
        <taxon>Ciliophora</taxon>
        <taxon>Intramacronucleata</taxon>
        <taxon>Spirotrichea</taxon>
        <taxon>Stichotrichia</taxon>
        <taxon>Sporadotrichida</taxon>
        <taxon>Oxytrichidae</taxon>
        <taxon>Stylonychinae</taxon>
        <taxon>Stylonychia</taxon>
    </lineage>
</organism>
<dbReference type="EMBL" id="CCKQ01002109">
    <property type="protein sequence ID" value="CDW73204.1"/>
    <property type="molecule type" value="Genomic_DNA"/>
</dbReference>
<keyword evidence="2" id="KW-1185">Reference proteome</keyword>
<accession>A0A077ZUG5</accession>
<evidence type="ECO:0000313" key="2">
    <source>
        <dbReference type="Proteomes" id="UP000039865"/>
    </source>
</evidence>
<dbReference type="AlphaFoldDB" id="A0A077ZUG5"/>
<protein>
    <submittedName>
        <fullName evidence="1">Uncharacterized protein</fullName>
    </submittedName>
</protein>
<dbReference type="Proteomes" id="UP000039865">
    <property type="component" value="Unassembled WGS sequence"/>
</dbReference>
<dbReference type="InParanoid" id="A0A077ZUG5"/>
<name>A0A077ZUG5_STYLE</name>
<proteinExistence type="predicted"/>
<evidence type="ECO:0000313" key="1">
    <source>
        <dbReference type="EMBL" id="CDW73204.1"/>
    </source>
</evidence>
<gene>
    <name evidence="1" type="primary">Contig10311.g11000</name>
    <name evidence="1" type="ORF">STYLEM_2180</name>
</gene>
<sequence>MLDIDLELQGQVEKELDQGDQPQAIETLIQGSFEKVIESQQLYDTESKYNMYNEVEYFEDDFIKIKAQDQIKYDKLDSIIKFRNDAEYSYFNDLEQPMRRMKVKESNIPLQVLYNPQVEKIKREDRFREEQNIRPLVFSYKFNDEKTNITGVKVEVMGDEVEMKEVQLKQQMNQEKIFNQFLKATPKIGSLYFDGDNNTASPKRSNLPQSFIHNQVTLNRRGTLIIKQNRFSINLGQQNHSKLLRNQKVKKKVKSQINNFEEATKLIQEEEDEEYSGDENYEEMKPMKKQQENRRESINSIISSDITPASSEQSRMQASKFKQNIQRFKNQLSVQTRQLKLDSFRVKISPKTKQTVANLNIFSPSHNNEPILKQNTQAFHSLSIIRSKPNTSIIDHSKLSRTANNSPHFKFLQSSPMRYKSQMDHNLLKTSIKTALKTVSLLEPINKSKLIFSKWYLNPDQLSQQCKKTFNNPEQITQMENKIMENKINKRSVKQMVDEIKENVIKIRNKNKI</sequence>